<accession>A0AAU1I587</accession>
<dbReference type="InterPro" id="IPR011991">
    <property type="entry name" value="ArsR-like_HTH"/>
</dbReference>
<dbReference type="GO" id="GO:0003677">
    <property type="term" value="F:DNA binding"/>
    <property type="evidence" value="ECO:0007669"/>
    <property type="project" value="UniProtKB-KW"/>
</dbReference>
<organism evidence="6">
    <name type="scientific">Streptomyces sp. NBC_00180</name>
    <dbReference type="NCBI Taxonomy" id="2903632"/>
    <lineage>
        <taxon>Bacteria</taxon>
        <taxon>Bacillati</taxon>
        <taxon>Actinomycetota</taxon>
        <taxon>Actinomycetes</taxon>
        <taxon>Kitasatosporales</taxon>
        <taxon>Streptomycetaceae</taxon>
        <taxon>Streptomyces</taxon>
    </lineage>
</organism>
<dbReference type="InterPro" id="IPR002577">
    <property type="entry name" value="HTH_HxlR"/>
</dbReference>
<sequence>MGIGRRPGAYVCGIDAAMDVVGGKWKVLILWALNVRPYRFGELRRELPGVTEKVLAAQLRELEADGIVHREAYDEVPPRVEYSLTPLGVSLNEALGPLGVWGRANILGGAGEPAGEAAGESAEDAHGSATPESATAGEMREHDDVALIPGRP</sequence>
<gene>
    <name evidence="6" type="ORF">OG477_27685</name>
</gene>
<dbReference type="PROSITE" id="PS51118">
    <property type="entry name" value="HTH_HXLR"/>
    <property type="match status" value="1"/>
</dbReference>
<evidence type="ECO:0000256" key="1">
    <source>
        <dbReference type="ARBA" id="ARBA00023015"/>
    </source>
</evidence>
<keyword evidence="1" id="KW-0805">Transcription regulation</keyword>
<dbReference type="PANTHER" id="PTHR33204">
    <property type="entry name" value="TRANSCRIPTIONAL REGULATOR, MARR FAMILY"/>
    <property type="match status" value="1"/>
</dbReference>
<dbReference type="AlphaFoldDB" id="A0AAU1I587"/>
<evidence type="ECO:0000256" key="4">
    <source>
        <dbReference type="SAM" id="MobiDB-lite"/>
    </source>
</evidence>
<dbReference type="InterPro" id="IPR036390">
    <property type="entry name" value="WH_DNA-bd_sf"/>
</dbReference>
<dbReference type="SUPFAM" id="SSF46785">
    <property type="entry name" value="Winged helix' DNA-binding domain"/>
    <property type="match status" value="1"/>
</dbReference>
<dbReference type="EMBL" id="CP108140">
    <property type="protein sequence ID" value="WTP88900.1"/>
    <property type="molecule type" value="Genomic_DNA"/>
</dbReference>
<reference evidence="6" key="1">
    <citation type="submission" date="2022-10" db="EMBL/GenBank/DDBJ databases">
        <title>The complete genomes of actinobacterial strains from the NBC collection.</title>
        <authorList>
            <person name="Joergensen T.S."/>
            <person name="Alvarez Arevalo M."/>
            <person name="Sterndorff E.B."/>
            <person name="Faurdal D."/>
            <person name="Vuksanovic O."/>
            <person name="Mourched A.-S."/>
            <person name="Charusanti P."/>
            <person name="Shaw S."/>
            <person name="Blin K."/>
            <person name="Weber T."/>
        </authorList>
    </citation>
    <scope>NUCLEOTIDE SEQUENCE</scope>
    <source>
        <strain evidence="6">NBC 00180</strain>
    </source>
</reference>
<keyword evidence="2" id="KW-0238">DNA-binding</keyword>
<dbReference type="InterPro" id="IPR036388">
    <property type="entry name" value="WH-like_DNA-bd_sf"/>
</dbReference>
<dbReference type="CDD" id="cd00090">
    <property type="entry name" value="HTH_ARSR"/>
    <property type="match status" value="1"/>
</dbReference>
<protein>
    <submittedName>
        <fullName evidence="6">Helix-turn-helix transcriptional regulator</fullName>
    </submittedName>
</protein>
<evidence type="ECO:0000313" key="6">
    <source>
        <dbReference type="EMBL" id="WTP88900.1"/>
    </source>
</evidence>
<dbReference type="PANTHER" id="PTHR33204:SF29">
    <property type="entry name" value="TRANSCRIPTIONAL REGULATOR"/>
    <property type="match status" value="1"/>
</dbReference>
<evidence type="ECO:0000259" key="5">
    <source>
        <dbReference type="PROSITE" id="PS51118"/>
    </source>
</evidence>
<feature type="region of interest" description="Disordered" evidence="4">
    <location>
        <begin position="112"/>
        <end position="152"/>
    </location>
</feature>
<proteinExistence type="predicted"/>
<evidence type="ECO:0000256" key="2">
    <source>
        <dbReference type="ARBA" id="ARBA00023125"/>
    </source>
</evidence>
<dbReference type="Pfam" id="PF01638">
    <property type="entry name" value="HxlR"/>
    <property type="match status" value="1"/>
</dbReference>
<dbReference type="Gene3D" id="1.10.10.10">
    <property type="entry name" value="Winged helix-like DNA-binding domain superfamily/Winged helix DNA-binding domain"/>
    <property type="match status" value="1"/>
</dbReference>
<feature type="domain" description="HTH hxlR-type" evidence="5">
    <location>
        <begin position="12"/>
        <end position="110"/>
    </location>
</feature>
<evidence type="ECO:0000256" key="3">
    <source>
        <dbReference type="ARBA" id="ARBA00023163"/>
    </source>
</evidence>
<name>A0AAU1I587_9ACTN</name>
<keyword evidence="3" id="KW-0804">Transcription</keyword>